<name>A0A2P6NSE8_9EUKA</name>
<dbReference type="InParanoid" id="A0A2P6NSE8"/>
<dbReference type="Proteomes" id="UP000241769">
    <property type="component" value="Unassembled WGS sequence"/>
</dbReference>
<evidence type="ECO:0000256" key="3">
    <source>
        <dbReference type="ARBA" id="ARBA00022490"/>
    </source>
</evidence>
<dbReference type="GO" id="GO:1904158">
    <property type="term" value="P:axonemal central apparatus assembly"/>
    <property type="evidence" value="ECO:0007669"/>
    <property type="project" value="TreeGrafter"/>
</dbReference>
<proteinExistence type="predicted"/>
<keyword evidence="3" id="KW-0963">Cytoplasm</keyword>
<evidence type="ECO:0000313" key="9">
    <source>
        <dbReference type="Proteomes" id="UP000241769"/>
    </source>
</evidence>
<comment type="subcellular location">
    <subcellularLocation>
        <location evidence="1">Cell projection</location>
        <location evidence="1">Cilium</location>
    </subcellularLocation>
    <subcellularLocation>
        <location evidence="2">Cytoplasm</location>
    </subcellularLocation>
</comment>
<protein>
    <recommendedName>
        <fullName evidence="7">MSP domain-containing protein</fullName>
    </recommendedName>
</protein>
<sequence>MSSMKRHHIKQNAPPATVVSRIEDPARLNSAVGLTEPLFQAFPSEIFFTKYSPYEIYEATLSLRNNDKFTRSISLSLPESTVFTLSSTSEAKKIAAGMSATYKIRFAPDSKSDYESTITCITDRESFIIPIRTVGARGFLDTPPSVQMDRCPVKMSTVRTLLIRNTGDRVANFFFKSNSSDGSIIKVSPATGRLEENERQQIELTCIPERTGELKCGFVVVYDTGEEVYVPLEGTAVNADICLERDVIEVQPIYPGLYSETRFHIKNNSDHKAKFSWRKRVKQEEDSTNENTEEDETIDRSHLLYHDPVFDIHPLEGELWPGNQIDFVIRFRPETEQHYTSKAHCEIEGREGRLALTVKGQALGPRAVFSVQSVDTGSMYVNTLYRKTLFIRNISEVPAVFQLGRYTHPIGSKFSFTPSEGSLQPDEEKEIEVIMRPDHLGEFNVDFEWNIKTAALPLVLNFKGQLFGPTFHFEEKVIDFGVVSYGFPFKQIVHLQNTSEIPMNYQLRINAETPAEIEEYSIEPSSGTLGPFKSQSIRVLLRSMLPHVYKDNRLIMDVDCVGQSVASVPIVAHCKVPQIYPSTNTIDFGAIFAGFRYERQLTFHNDTELPATYEVIVQDEISQFSAVYDVDEPEGVVEGYSNKVVRIFFTGKRLGTMNLPAYFRIKGSSSPPIEVDLTAVTSGPSVQLDFKKDKLNFGRTPVLTRVERKIKLTNESLVPAHYSITIKGKPNVFSISTEKGVILPNHSFILVISAYLDDTITFNSKMTIDIVDSKQYVILLKAQGEGATIVARENLNKIQFGNCSTNQIVSRQITLENQGRRPQLVSWISDKEKRNKKVIGKDGQENIYFKVSPDSIHMEPGTSQIFTIQGFSPVSHRVEEKFMCLALVDKYNTTLFESEVSIHFENPLLQYPKTVRFSWVYQPDVPASVMVQTVSLLNASAFPVEFMLVCPYPFKTQEKEIRLQPAETSQIEIFFDPSAKVDRVSGTIERQVTILYKEHPQRDTIHLLGELSFPNVSFDVSRLNFGCILNYSDKRSYVKMTNHGKISADYTWHLDSREDDPRFIHPVFDILPVRGTLHPGETETTEFIFHSHMDHKFVSSALCSISGGPDYEIPISAESSNIQYRLDKNVVEFGLVPLGSTQSREITLLNTGRVPLRYLATCRDYTKWMKISPASGIVQGNSTQKIQLTYQTAIPEKIEGKITIEVLNFDTQELTFFAEGVFHHIICSLPRHPDPHFSALLEQIRTSDSFLAYATIRDLSLTKSILYGKTTSSSTSGTIITENAGSANRDLSQQMIAMEAEVERLMIKEYVERALEAGEPVLQNSRLKKQTSLVHNDSDNLEDKGTFFLAEYVCNFGDVVKGGLRKRNFRITNNGNLPVLFEFPRNVRDLGLHLEPESTTKLSGFPKHDSQMFKVTFQTSEETKLGLIEHHDGPAYKIIFRANIVTPNVSISSERLDFGRIIVGHRRVITVQLENIITLPIEWNCGNPLHKSSKESAAFNVEPWQGWLEPGEKVNVNVSFTPNEERKWNYSIPIKIAKNPHTYLITCKGEGAMYNLHFEPSPIKIGPVLPFCCDGAIAYVVNDTDLPAEMYSLDFDKQYLEEEEALRHATGYIDDVILLPPRSPGDSLLNLLNEQKATEMREEEPVRQALPTVQITNSSAVIENLDDSAANIGPARYFILHGCQGSGKTTIAGLLAKKKRLGIMTIDNAIETSLFDVNIAQKIRKLAQDREEDEASVLRALPEPLLVDMMMFKLKQVESPTGLIVDGLMSNYVTSELALSALFQAMMQLHVTNAQLIVLQADKNYIKSRKMERWYSAEKELQEQVRILGSISESEYDAMMWEEQQEFDTQRALLKQKKRECIEARKREAMDYIRRIQGAEARVKKMAKEAKETNASRARRRTKSRTAESNVSSFSINTNLSKLTPTTDRSSRRKTPELTRAADTMKRGASTVTFPSSSVTTLQQPSKSTGNVSVLEEDYIESEDVVQPTDDEYLTLYSDRTVSIFQNTLSSLLAVADKYFEDGKGSHTKAKPKAANVKGKKKKLPTSADGEQKEVEEETVVLDARYTIQYEIYGSADQVVNELSDSLFGPEPIEKEVLPLIPQIVPETDTPAQQTLEIPPPRTFEMIKKPSMRRARRPEVMYFSILTPKEGVAITNHDVDVPHEDIVVGEEEKKGGKKDKKTTDKSRSRRGRNDLVPSVETVRTDEQALVGSTNIRRIDCTVETRWIIPPKSSRPLLICFSNDRGKTEQKLTFGIMGSSKTMSLPCSGVSAFPTINTDVKHLFPHVFNAAEAMEKDRQRLNLKKSRENTAPIKTSQHKLNGRGFDFGPLLIGKTKDLMDPTKNSEHFEKIKITNVGPMDLEVEFVLQKDVNCLNFMLNPTSLNVRRGETQELTLWCYPKTLGAFEDNIVCLIRDNPDPFFIPISATGSKPILEAERTTLDFGRLLVRNKDTQYLVLHNRSPLDLCWKIAGIEGISDISIPQISGVIEANQSFKVPATFEANQAVVHKKIVRLEVTDTSNVLGILQSIPITVLAEAYAAAVDLNFPKGSVSQLNYGVLKVFEEMKQSLMLRNKGKYNMNFKFTVLNHTKMFNITPLEGSISPNEKTLTISIGFRAESEVEIKNSVEIVCHLVDPITNQLISKIPIHVNVRAVFSRYSVSPEKGINFGPFIYGSKKSKQFTITNDGEFEFKYNLSRFVEGRPPTGEVTNDAAAPNKQQGKKNTVKRADMLTLGDFSVSPASGTIAPNGGVAKINVEYSADSGSIAMETMAIDVSDRNPSEASSGFSYEFLGESCIAGINTTDFNSIFEEQTVVRRLDLNKSRGNVYAIHERVFSFSSIILGQIVEERVKITNNSKVACTVNLAVVPRAGSTKDSAKEELPFEVKPRKLNIAPQEFAFVTITYIPTKIQVYSALFEAIVQGSIDPKSNKLSFELRGEATLPQVVVQVPTLKNKQGIPTLRFKKLLLGRVQSMQIVLHNDGIIPATVKVDSQSITKGFDIAGLDRWFIVDPKQSQAVEVTFHPTEVKSYQMELRLRVQNNHFENAVILATGECYVSDVTMENLPEDSDDELQFGESPAGVPKSITFSLANQSTSPVRFDWRSHHDFIFSPGIGHLNGKSSKKITVTFKSNEPRQHKGLLIACKLQRIKTSGTATAYEELWDDTMRPKEAEPSFRILEEIKSLELRAFAVSDVAKYELKVSNIQFKNTLMFQSRSVPVQIKNTSNATMSCTWHIPALEGADLPFIISPEKSVVPAGESAITTLTFNPTDAAEYRTRLYGSIPHLHSGQRQPEIDIVAVSSRPLCHFELADSDYITGGRRNPELRGPDGKLGSLDPRTRVIEFRSCGIKTRNTRKFYIVNPTNISYQFQWECEEVSKNQMQAFRCHTKRGMVLGGKKFEISFDYVPVELGVKESFWTFKIPEHNISIVFVLVGIAEEPEVFLERTYLNFNSLLVNRKATEIVNLINGEDTPFQFQLDKTSLGTDDKIWEVLPTKGVVPPRSQLPISISFIPNQERKYNQNIGFSVLRKPTGLTLNTKGEAYAIHDVFSLEDEGGKVYNPSSLVVNHLNMGQVQVNDTRTRKIVITNNGKFPFDFSWKLLKNALLSVTPDLGTVTRGESVECCIEFKPKRIIVVEDFKLSCKITNGNTYNFNVSAKAFKPALEFSFLQCDFGPCFLQTAAAAPMEKILRVTNKETTEVSLDCLFKTKPYMEVHFTPTVLAPGNTVDIPIHFMPKTETKYSEIVQFDINGLQTVDVNVAGEGCKVKVELVDEGQNNLNFGAVRVKHNATISVSIVNRSKRPAVVDLSRSIKSLAAHNITYSPNKEDVQLKPKEILPVQFSFEPKSRLGQFSEEFLVAVEGMVQPLLFVNGSGHGIEFKLESDILAFGSVVQHGVSSQRIKLRNVGDVGSNFSWDVKQFSPDFTISPSEGYLSPGMDVSIKITFSPTQISSDVRYKNLVCTVDGQTNPLLLTLAGSCVSQTENETLVFKTPVRKKQTKVITLNNTSVNTWRVKPVFDNDLWSCSKSAMKLTTGQSVTLDIVYNPQSMTGEKMEHKGTVFLATPDGGGLLYNLSGTTLPPVPVNHITRTIPCKTLYSQMLPVNNWLQQPQRFKVNIDMGDSVDVSTSLKGLDYIDVPALGERQYKANFYSYKEGTVNCKVTFTNETTKEYLYYTLAFTTTPPNVLDVIELETPARRLITHSISLENPLNTSATFSITCDNEDVSFPSSITCNAGALTKVEISFLPLIAKESMHRLTFMSSQLGVYIYDLKLKSTPAGNEKPMHYKAGLGTRQTQTFRFMNYVKAKTEYHASVDNEDFIVERSFVVPPSGQEVSVDVVYEPSKLGDSRALLRIYSDQGGEYSCVLHGHCTPPQPQGPIIVKGLNGNAVSIYNPFFKPVNFILNVDNPSFTMKPSEMSVPSKKSANVTLSYKSGTTGVTTGKLTVTSVPEKERESQREENTTWIYYLKGSN</sequence>
<gene>
    <name evidence="8" type="ORF">PROFUN_03633</name>
</gene>
<keyword evidence="5" id="KW-0966">Cell projection</keyword>
<evidence type="ECO:0000256" key="6">
    <source>
        <dbReference type="SAM" id="MobiDB-lite"/>
    </source>
</evidence>
<feature type="compositionally biased region" description="Basic and acidic residues" evidence="6">
    <location>
        <begin position="1884"/>
        <end position="1894"/>
    </location>
</feature>
<evidence type="ECO:0000259" key="7">
    <source>
        <dbReference type="PROSITE" id="PS50202"/>
    </source>
</evidence>
<keyword evidence="9" id="KW-1185">Reference proteome</keyword>
<reference evidence="8 9" key="1">
    <citation type="journal article" date="2018" name="Genome Biol. Evol.">
        <title>Multiple Roots of Fruiting Body Formation in Amoebozoa.</title>
        <authorList>
            <person name="Hillmann F."/>
            <person name="Forbes G."/>
            <person name="Novohradska S."/>
            <person name="Ferling I."/>
            <person name="Riege K."/>
            <person name="Groth M."/>
            <person name="Westermann M."/>
            <person name="Marz M."/>
            <person name="Spaller T."/>
            <person name="Winckler T."/>
            <person name="Schaap P."/>
            <person name="Glockner G."/>
        </authorList>
    </citation>
    <scope>NUCLEOTIDE SEQUENCE [LARGE SCALE GENOMIC DNA]</scope>
    <source>
        <strain evidence="8 9">Jena</strain>
    </source>
</reference>
<feature type="compositionally biased region" description="Polar residues" evidence="6">
    <location>
        <begin position="1910"/>
        <end position="1928"/>
    </location>
</feature>
<dbReference type="PANTHER" id="PTHR23053">
    <property type="entry name" value="DLEC1 DELETED IN LUNG AND ESOPHAGEAL CANCER 1"/>
    <property type="match status" value="1"/>
</dbReference>
<dbReference type="InterPro" id="IPR033305">
    <property type="entry name" value="Hydin-like"/>
</dbReference>
<dbReference type="InterPro" id="IPR027417">
    <property type="entry name" value="P-loop_NTPase"/>
</dbReference>
<keyword evidence="4" id="KW-0969">Cilium</keyword>
<feature type="region of interest" description="Disordered" evidence="6">
    <location>
        <begin position="1884"/>
        <end position="1970"/>
    </location>
</feature>
<dbReference type="SUPFAM" id="SSF52540">
    <property type="entry name" value="P-loop containing nucleoside triphosphate hydrolases"/>
    <property type="match status" value="1"/>
</dbReference>
<dbReference type="InterPro" id="IPR013783">
    <property type="entry name" value="Ig-like_fold"/>
</dbReference>
<accession>A0A2P6NSE8</accession>
<dbReference type="Gene3D" id="3.40.50.300">
    <property type="entry name" value="P-loop containing nucleotide triphosphate hydrolases"/>
    <property type="match status" value="1"/>
</dbReference>
<feature type="compositionally biased region" description="Basic and acidic residues" evidence="6">
    <location>
        <begin position="2164"/>
        <end position="2174"/>
    </location>
</feature>
<evidence type="ECO:0000313" key="8">
    <source>
        <dbReference type="EMBL" id="PRP86885.1"/>
    </source>
</evidence>
<dbReference type="Pfam" id="PF22544">
    <property type="entry name" value="HYDIN_VesB_CFA65-like_Ig"/>
    <property type="match status" value="5"/>
</dbReference>
<feature type="region of interest" description="Disordered" evidence="6">
    <location>
        <begin position="2164"/>
        <end position="2196"/>
    </location>
</feature>
<evidence type="ECO:0000256" key="2">
    <source>
        <dbReference type="ARBA" id="ARBA00004496"/>
    </source>
</evidence>
<dbReference type="STRING" id="1890364.A0A2P6NSE8"/>
<dbReference type="InterPro" id="IPR000535">
    <property type="entry name" value="MSP_dom"/>
</dbReference>
<dbReference type="GO" id="GO:0003341">
    <property type="term" value="P:cilium movement"/>
    <property type="evidence" value="ECO:0007669"/>
    <property type="project" value="TreeGrafter"/>
</dbReference>
<dbReference type="Pfam" id="PF14874">
    <property type="entry name" value="PapD-like"/>
    <property type="match status" value="1"/>
</dbReference>
<feature type="domain" description="MSP" evidence="7">
    <location>
        <begin position="3427"/>
        <end position="3559"/>
    </location>
</feature>
<evidence type="ECO:0000256" key="1">
    <source>
        <dbReference type="ARBA" id="ARBA00004138"/>
    </source>
</evidence>
<dbReference type="OrthoDB" id="442692at2759"/>
<feature type="compositionally biased region" description="Basic residues" evidence="6">
    <location>
        <begin position="2026"/>
        <end position="2044"/>
    </location>
</feature>
<dbReference type="PROSITE" id="PS50202">
    <property type="entry name" value="MSP"/>
    <property type="match status" value="1"/>
</dbReference>
<evidence type="ECO:0000256" key="4">
    <source>
        <dbReference type="ARBA" id="ARBA00023069"/>
    </source>
</evidence>
<evidence type="ECO:0000256" key="5">
    <source>
        <dbReference type="ARBA" id="ARBA00023273"/>
    </source>
</evidence>
<dbReference type="InterPro" id="IPR053879">
    <property type="entry name" value="HYDIN_VesB_CFA65-like_Ig"/>
</dbReference>
<comment type="caution">
    <text evidence="8">The sequence shown here is derived from an EMBL/GenBank/DDBJ whole genome shotgun (WGS) entry which is preliminary data.</text>
</comment>
<dbReference type="EMBL" id="MDYQ01000025">
    <property type="protein sequence ID" value="PRP86885.1"/>
    <property type="molecule type" value="Genomic_DNA"/>
</dbReference>
<feature type="compositionally biased region" description="Low complexity" evidence="6">
    <location>
        <begin position="1950"/>
        <end position="1961"/>
    </location>
</feature>
<dbReference type="GO" id="GO:0005930">
    <property type="term" value="C:axoneme"/>
    <property type="evidence" value="ECO:0007669"/>
    <property type="project" value="TreeGrafter"/>
</dbReference>
<feature type="region of interest" description="Disordered" evidence="6">
    <location>
        <begin position="2023"/>
        <end position="2052"/>
    </location>
</feature>
<dbReference type="PANTHER" id="PTHR23053:SF0">
    <property type="entry name" value="HYDROCEPHALUS-INDUCING PROTEIN HOMOLOG"/>
    <property type="match status" value="1"/>
</dbReference>
<organism evidence="8 9">
    <name type="scientific">Planoprotostelium fungivorum</name>
    <dbReference type="NCBI Taxonomy" id="1890364"/>
    <lineage>
        <taxon>Eukaryota</taxon>
        <taxon>Amoebozoa</taxon>
        <taxon>Evosea</taxon>
        <taxon>Variosea</taxon>
        <taxon>Cavosteliida</taxon>
        <taxon>Cavosteliaceae</taxon>
        <taxon>Planoprotostelium</taxon>
    </lineage>
</organism>
<dbReference type="Gene3D" id="2.60.40.10">
    <property type="entry name" value="Immunoglobulins"/>
    <property type="match status" value="26"/>
</dbReference>
<feature type="region of interest" description="Disordered" evidence="6">
    <location>
        <begin position="2701"/>
        <end position="2721"/>
    </location>
</feature>